<dbReference type="STRING" id="1136941.ACH46_01065"/>
<organism evidence="1 2">
    <name type="scientific">Gordonia phthalatica</name>
    <dbReference type="NCBI Taxonomy" id="1136941"/>
    <lineage>
        <taxon>Bacteria</taxon>
        <taxon>Bacillati</taxon>
        <taxon>Actinomycetota</taxon>
        <taxon>Actinomycetes</taxon>
        <taxon>Mycobacteriales</taxon>
        <taxon>Gordoniaceae</taxon>
        <taxon>Gordonia</taxon>
    </lineage>
</organism>
<evidence type="ECO:0000313" key="2">
    <source>
        <dbReference type="Proteomes" id="UP000063789"/>
    </source>
</evidence>
<accession>A0A0N9N8S2</accession>
<evidence type="ECO:0000313" key="1">
    <source>
        <dbReference type="EMBL" id="ALG83357.1"/>
    </source>
</evidence>
<dbReference type="KEGG" id="goq:ACH46_01065"/>
<dbReference type="RefSeq" id="WP_062391307.1">
    <property type="nucleotide sequence ID" value="NZ_CP011853.1"/>
</dbReference>
<proteinExistence type="predicted"/>
<dbReference type="EMBL" id="CP011853">
    <property type="protein sequence ID" value="ALG83357.1"/>
    <property type="molecule type" value="Genomic_DNA"/>
</dbReference>
<dbReference type="SUPFAM" id="SSF109604">
    <property type="entry name" value="HD-domain/PDEase-like"/>
    <property type="match status" value="1"/>
</dbReference>
<reference evidence="2" key="1">
    <citation type="submission" date="2015-06" db="EMBL/GenBank/DDBJ databases">
        <title>Complete genome sequence and metabolic analysis of phthalate degradation pathway in Gordonia sp. QH-11.</title>
        <authorList>
            <person name="Jin D."/>
            <person name="Kong X."/>
            <person name="Bai Z."/>
        </authorList>
    </citation>
    <scope>NUCLEOTIDE SEQUENCE [LARGE SCALE GENOMIC DNA]</scope>
    <source>
        <strain evidence="2">QH-11</strain>
    </source>
</reference>
<dbReference type="OrthoDB" id="9808993at2"/>
<dbReference type="PATRIC" id="fig|1136941.3.peg.217"/>
<reference evidence="1 2" key="2">
    <citation type="journal article" date="2017" name="Int. J. Syst. Evol. Microbiol.">
        <title>Gordonia phthalatica sp. nov., a di-n-butyl phthalate-degrading bacterium isolated from activated sludge.</title>
        <authorList>
            <person name="Jin D."/>
            <person name="Kong X."/>
            <person name="Jia M."/>
            <person name="Yu X."/>
            <person name="Wang X."/>
            <person name="Zhuang X."/>
            <person name="Deng Y."/>
            <person name="Bai Z."/>
        </authorList>
    </citation>
    <scope>NUCLEOTIDE SEQUENCE [LARGE SCALE GENOMIC DNA]</scope>
    <source>
        <strain evidence="1 2">QH-11</strain>
    </source>
</reference>
<dbReference type="PANTHER" id="PTHR21174">
    <property type="match status" value="1"/>
</dbReference>
<dbReference type="Gene3D" id="1.10.3210.10">
    <property type="entry name" value="Hypothetical protein af1432"/>
    <property type="match status" value="1"/>
</dbReference>
<dbReference type="PIRSF" id="PIRSF035170">
    <property type="entry name" value="HD_phosphohydro"/>
    <property type="match status" value="1"/>
</dbReference>
<evidence type="ECO:0008006" key="3">
    <source>
        <dbReference type="Google" id="ProtNLM"/>
    </source>
</evidence>
<protein>
    <recommendedName>
        <fullName evidence="3">Metal-dependent phosphohydrolase</fullName>
    </recommendedName>
</protein>
<dbReference type="PANTHER" id="PTHR21174:SF0">
    <property type="entry name" value="HD PHOSPHOHYDROLASE FAMILY PROTEIN-RELATED"/>
    <property type="match status" value="1"/>
</dbReference>
<keyword evidence="2" id="KW-1185">Reference proteome</keyword>
<sequence length="192" mass="21726">MTIPTPIRTDLTQRWNEPHRKHHNQRHLDEVLAALETLRGAGLEFAERPVVLAAWFHDAIYDPAGSDNEGDSAELARSLLAEDPDRDEVARLVEMTRDHRPADDDANGIALADADFSVLGADPARYDEYAAGVRAEYRHVPDLIFRSTRRGILAEFLTRDHLYASAQAQRLWEEQARANLRREVRSLVRPAG</sequence>
<dbReference type="AlphaFoldDB" id="A0A0N9N8S2"/>
<dbReference type="Proteomes" id="UP000063789">
    <property type="component" value="Chromosome"/>
</dbReference>
<gene>
    <name evidence="1" type="ORF">ACH46_01065</name>
</gene>
<name>A0A0N9N8S2_9ACTN</name>
<dbReference type="InterPro" id="IPR009218">
    <property type="entry name" value="HD_phosphohydro"/>
</dbReference>